<evidence type="ECO:0008006" key="3">
    <source>
        <dbReference type="Google" id="ProtNLM"/>
    </source>
</evidence>
<accession>A0A285X2R0</accession>
<organism evidence="1 2">
    <name type="scientific">Salinimicrobium sediminis</name>
    <dbReference type="NCBI Taxonomy" id="1343891"/>
    <lineage>
        <taxon>Bacteria</taxon>
        <taxon>Pseudomonadati</taxon>
        <taxon>Bacteroidota</taxon>
        <taxon>Flavobacteriia</taxon>
        <taxon>Flavobacteriales</taxon>
        <taxon>Flavobacteriaceae</taxon>
        <taxon>Salinimicrobium</taxon>
    </lineage>
</organism>
<protein>
    <recommendedName>
        <fullName evidence="3">Four helix bundle protein</fullName>
    </recommendedName>
</protein>
<name>A0A285X2R0_9FLAO</name>
<dbReference type="Proteomes" id="UP000219193">
    <property type="component" value="Unassembled WGS sequence"/>
</dbReference>
<evidence type="ECO:0000313" key="2">
    <source>
        <dbReference type="Proteomes" id="UP000219193"/>
    </source>
</evidence>
<dbReference type="RefSeq" id="WP_245858834.1">
    <property type="nucleotide sequence ID" value="NZ_OCMF01000001.1"/>
</dbReference>
<keyword evidence="2" id="KW-1185">Reference proteome</keyword>
<proteinExistence type="predicted"/>
<reference evidence="2" key="1">
    <citation type="submission" date="2017-09" db="EMBL/GenBank/DDBJ databases">
        <authorList>
            <person name="Varghese N."/>
            <person name="Submissions S."/>
        </authorList>
    </citation>
    <scope>NUCLEOTIDE SEQUENCE [LARGE SCALE GENOMIC DNA]</scope>
    <source>
        <strain evidence="2">CGMCC 1.12641</strain>
    </source>
</reference>
<evidence type="ECO:0000313" key="1">
    <source>
        <dbReference type="EMBL" id="SOC78649.1"/>
    </source>
</evidence>
<dbReference type="EMBL" id="OCMF01000001">
    <property type="protein sequence ID" value="SOC78649.1"/>
    <property type="molecule type" value="Genomic_DNA"/>
</dbReference>
<gene>
    <name evidence="1" type="ORF">SAMN06296241_0161</name>
</gene>
<dbReference type="AlphaFoldDB" id="A0A285X2R0"/>
<dbReference type="InterPro" id="IPR045493">
    <property type="entry name" value="DUF6435"/>
</dbReference>
<dbReference type="NCBIfam" id="NF033487">
    <property type="entry name" value="Lacal_2735_fam"/>
    <property type="match status" value="1"/>
</dbReference>
<sequence length="90" mass="10897">MANIYKNVNFRLGKVRKQAGYLCLNNTKHMFRLFEPRSAMERLQEKYCFLMRRSFELALVDKTRSDLLNEKACKILQEIRRMEKTQEKFS</sequence>